<dbReference type="GO" id="GO:0017017">
    <property type="term" value="F:MAP kinase tyrosine/serine/threonine phosphatase activity"/>
    <property type="evidence" value="ECO:0007669"/>
    <property type="project" value="InterPro"/>
</dbReference>
<evidence type="ECO:0000256" key="8">
    <source>
        <dbReference type="ARBA" id="ARBA00022912"/>
    </source>
</evidence>
<dbReference type="Ensembl" id="ENSMALT00000003837.1">
    <property type="protein sequence ID" value="ENSMALP00000003740.1"/>
    <property type="gene ID" value="ENSMALG00000002747.1"/>
</dbReference>
<dbReference type="InterPro" id="IPR020422">
    <property type="entry name" value="TYR_PHOSPHATASE_DUAL_dom"/>
</dbReference>
<keyword evidence="5" id="KW-0963">Cytoplasm</keyword>
<dbReference type="PROSITE" id="PS50056">
    <property type="entry name" value="TYR_PHOSPHATASE_2"/>
    <property type="match status" value="1"/>
</dbReference>
<dbReference type="RefSeq" id="XP_020446089.1">
    <property type="nucleotide sequence ID" value="XM_020590433.1"/>
</dbReference>
<dbReference type="Pfam" id="PF00782">
    <property type="entry name" value="DSPc"/>
    <property type="match status" value="1"/>
</dbReference>
<comment type="catalytic activity">
    <reaction evidence="13">
        <text>O-phospho-L-threonyl-[protein] + H2O = L-threonyl-[protein] + phosphate</text>
        <dbReference type="Rhea" id="RHEA:47004"/>
        <dbReference type="Rhea" id="RHEA-COMP:11060"/>
        <dbReference type="Rhea" id="RHEA-COMP:11605"/>
        <dbReference type="ChEBI" id="CHEBI:15377"/>
        <dbReference type="ChEBI" id="CHEBI:30013"/>
        <dbReference type="ChEBI" id="CHEBI:43474"/>
        <dbReference type="ChEBI" id="CHEBI:61977"/>
        <dbReference type="EC" id="3.1.3.16"/>
    </reaction>
</comment>
<sequence>MHRSVAGLCGLCRITDHLYLSNGRAANDSSLVTRYEITCIINVTETKNSCLSPGLDYIHIPASDSPLSPLSDHFDDVADKILLVAEGGGRTLVHCNAGVSRSAALCMAYLVKHHGVTLLEAHRWVKTCRPMVRPNNGFWKQLIRYEMELRGCASVRMVSTSMGEIPDIYEEEARNMMPLQCVLLGRPCTVEIIKYRLDMERNKGLFSFLIVS</sequence>
<dbReference type="GO" id="GO:0004725">
    <property type="term" value="F:protein tyrosine phosphatase activity"/>
    <property type="evidence" value="ECO:0007669"/>
    <property type="project" value="TreeGrafter"/>
</dbReference>
<comment type="subcellular location">
    <subcellularLocation>
        <location evidence="2">Cytoplasm</location>
    </subcellularLocation>
    <subcellularLocation>
        <location evidence="3">Mitochondrion inner membrane</location>
        <topology evidence="3">Peripheral membrane protein</topology>
    </subcellularLocation>
    <subcellularLocation>
        <location evidence="1">Nucleus</location>
    </subcellularLocation>
</comment>
<keyword evidence="6" id="KW-0999">Mitochondrion inner membrane</keyword>
<evidence type="ECO:0000256" key="2">
    <source>
        <dbReference type="ARBA" id="ARBA00004496"/>
    </source>
</evidence>
<dbReference type="PRINTS" id="PR01908">
    <property type="entry name" value="ADSPHPHTASE"/>
</dbReference>
<dbReference type="KEGG" id="malb:109954831"/>
<dbReference type="InterPro" id="IPR029021">
    <property type="entry name" value="Prot-tyrosine_phosphatase-like"/>
</dbReference>
<evidence type="ECO:0000313" key="17">
    <source>
        <dbReference type="Proteomes" id="UP000261600"/>
    </source>
</evidence>
<comment type="catalytic activity">
    <reaction evidence="12">
        <text>O-phospho-L-seryl-[protein] + H2O = L-seryl-[protein] + phosphate</text>
        <dbReference type="Rhea" id="RHEA:20629"/>
        <dbReference type="Rhea" id="RHEA-COMP:9863"/>
        <dbReference type="Rhea" id="RHEA-COMP:11604"/>
        <dbReference type="ChEBI" id="CHEBI:15377"/>
        <dbReference type="ChEBI" id="CHEBI:29999"/>
        <dbReference type="ChEBI" id="CHEBI:43474"/>
        <dbReference type="ChEBI" id="CHEBI:83421"/>
        <dbReference type="EC" id="3.1.3.16"/>
    </reaction>
</comment>
<dbReference type="OrthoDB" id="285418at2759"/>
<evidence type="ECO:0000256" key="12">
    <source>
        <dbReference type="ARBA" id="ARBA00047761"/>
    </source>
</evidence>
<evidence type="ECO:0000256" key="13">
    <source>
        <dbReference type="ARBA" id="ARBA00048336"/>
    </source>
</evidence>
<reference evidence="16" key="2">
    <citation type="submission" date="2025-09" db="UniProtKB">
        <authorList>
            <consortium name="Ensembl"/>
        </authorList>
    </citation>
    <scope>IDENTIFICATION</scope>
</reference>
<comment type="similarity">
    <text evidence="4">Belongs to the protein-tyrosine phosphatase family. Non-receptor class dual specificity subfamily.</text>
</comment>
<evidence type="ECO:0000256" key="3">
    <source>
        <dbReference type="ARBA" id="ARBA00004637"/>
    </source>
</evidence>
<dbReference type="PANTHER" id="PTHR46495:SF1">
    <property type="entry name" value="DUAL SPECIFICITY PHOSPHATASE 21"/>
    <property type="match status" value="1"/>
</dbReference>
<dbReference type="InterPro" id="IPR000387">
    <property type="entry name" value="Tyr_Pase_dom"/>
</dbReference>
<feature type="domain" description="Tyrosine specific protein phosphatases" evidence="15">
    <location>
        <begin position="72"/>
        <end position="130"/>
    </location>
</feature>
<dbReference type="Proteomes" id="UP000261600">
    <property type="component" value="Unplaced"/>
</dbReference>
<evidence type="ECO:0000256" key="9">
    <source>
        <dbReference type="ARBA" id="ARBA00023128"/>
    </source>
</evidence>
<evidence type="ECO:0000256" key="7">
    <source>
        <dbReference type="ARBA" id="ARBA00022801"/>
    </source>
</evidence>
<organism evidence="16 17">
    <name type="scientific">Monopterus albus</name>
    <name type="common">Swamp eel</name>
    <dbReference type="NCBI Taxonomy" id="43700"/>
    <lineage>
        <taxon>Eukaryota</taxon>
        <taxon>Metazoa</taxon>
        <taxon>Chordata</taxon>
        <taxon>Craniata</taxon>
        <taxon>Vertebrata</taxon>
        <taxon>Euteleostomi</taxon>
        <taxon>Actinopterygii</taxon>
        <taxon>Neopterygii</taxon>
        <taxon>Teleostei</taxon>
        <taxon>Neoteleostei</taxon>
        <taxon>Acanthomorphata</taxon>
        <taxon>Anabantaria</taxon>
        <taxon>Synbranchiformes</taxon>
        <taxon>Synbranchidae</taxon>
        <taxon>Monopterus</taxon>
    </lineage>
</organism>
<evidence type="ECO:0000256" key="6">
    <source>
        <dbReference type="ARBA" id="ARBA00022792"/>
    </source>
</evidence>
<keyword evidence="11" id="KW-0539">Nucleus</keyword>
<dbReference type="AlphaFoldDB" id="A0A3Q3Q3Q7"/>
<dbReference type="GO" id="GO:0005743">
    <property type="term" value="C:mitochondrial inner membrane"/>
    <property type="evidence" value="ECO:0007669"/>
    <property type="project" value="UniProtKB-SubCell"/>
</dbReference>
<keyword evidence="9" id="KW-0496">Mitochondrion</keyword>
<reference evidence="16" key="1">
    <citation type="submission" date="2025-08" db="UniProtKB">
        <authorList>
            <consortium name="Ensembl"/>
        </authorList>
    </citation>
    <scope>IDENTIFICATION</scope>
</reference>
<keyword evidence="17" id="KW-1185">Reference proteome</keyword>
<keyword evidence="8" id="KW-0904">Protein phosphatase</keyword>
<dbReference type="GO" id="GO:0004722">
    <property type="term" value="F:protein serine/threonine phosphatase activity"/>
    <property type="evidence" value="ECO:0007669"/>
    <property type="project" value="UniProtKB-EC"/>
</dbReference>
<dbReference type="GO" id="GO:0005634">
    <property type="term" value="C:nucleus"/>
    <property type="evidence" value="ECO:0007669"/>
    <property type="project" value="UniProtKB-SubCell"/>
</dbReference>
<dbReference type="PROSITE" id="PS50054">
    <property type="entry name" value="TYR_PHOSPHATASE_DUAL"/>
    <property type="match status" value="1"/>
</dbReference>
<dbReference type="InterPro" id="IPR000340">
    <property type="entry name" value="Dual-sp_phosphatase_cat-dom"/>
</dbReference>
<keyword evidence="7" id="KW-0378">Hydrolase</keyword>
<dbReference type="PANTHER" id="PTHR46495">
    <property type="entry name" value="DUAL SPECIFICITY PROTEIN PHOSPHATASE 21"/>
    <property type="match status" value="1"/>
</dbReference>
<evidence type="ECO:0000256" key="11">
    <source>
        <dbReference type="ARBA" id="ARBA00023242"/>
    </source>
</evidence>
<evidence type="ECO:0000256" key="10">
    <source>
        <dbReference type="ARBA" id="ARBA00023136"/>
    </source>
</evidence>
<evidence type="ECO:0000259" key="15">
    <source>
        <dbReference type="PROSITE" id="PS50056"/>
    </source>
</evidence>
<keyword evidence="10" id="KW-0472">Membrane</keyword>
<dbReference type="SMART" id="SM00195">
    <property type="entry name" value="DSPc"/>
    <property type="match status" value="1"/>
</dbReference>
<accession>A0A3Q3Q3Q7</accession>
<feature type="domain" description="Tyrosine-protein phosphatase" evidence="14">
    <location>
        <begin position="10"/>
        <end position="151"/>
    </location>
</feature>
<dbReference type="GeneID" id="109954831"/>
<dbReference type="Gene3D" id="3.90.190.10">
    <property type="entry name" value="Protein tyrosine phosphatase superfamily"/>
    <property type="match status" value="1"/>
</dbReference>
<evidence type="ECO:0000256" key="5">
    <source>
        <dbReference type="ARBA" id="ARBA00022490"/>
    </source>
</evidence>
<dbReference type="InterPro" id="IPR020420">
    <property type="entry name" value="Atypical_DUSP_subfamB"/>
</dbReference>
<protein>
    <submittedName>
        <fullName evidence="16">Uncharacterized protein</fullName>
    </submittedName>
</protein>
<evidence type="ECO:0000259" key="14">
    <source>
        <dbReference type="PROSITE" id="PS50054"/>
    </source>
</evidence>
<evidence type="ECO:0000256" key="1">
    <source>
        <dbReference type="ARBA" id="ARBA00004123"/>
    </source>
</evidence>
<dbReference type="InterPro" id="IPR016130">
    <property type="entry name" value="Tyr_Pase_AS"/>
</dbReference>
<proteinExistence type="inferred from homology"/>
<evidence type="ECO:0000256" key="4">
    <source>
        <dbReference type="ARBA" id="ARBA00008601"/>
    </source>
</evidence>
<name>A0A3Q3Q3Q7_MONAL</name>
<dbReference type="PRINTS" id="PR01910">
    <property type="entry name" value="ADSPHPHTASEB"/>
</dbReference>
<dbReference type="PROSITE" id="PS00383">
    <property type="entry name" value="TYR_PHOSPHATASE_1"/>
    <property type="match status" value="1"/>
</dbReference>
<evidence type="ECO:0000313" key="16">
    <source>
        <dbReference type="Ensembl" id="ENSMALP00000003740.1"/>
    </source>
</evidence>
<dbReference type="SUPFAM" id="SSF52799">
    <property type="entry name" value="(Phosphotyrosine protein) phosphatases II"/>
    <property type="match status" value="1"/>
</dbReference>